<evidence type="ECO:0000313" key="1">
    <source>
        <dbReference type="EMBL" id="GLI65367.1"/>
    </source>
</evidence>
<organism evidence="1 2">
    <name type="scientific">Volvox africanus</name>
    <dbReference type="NCBI Taxonomy" id="51714"/>
    <lineage>
        <taxon>Eukaryota</taxon>
        <taxon>Viridiplantae</taxon>
        <taxon>Chlorophyta</taxon>
        <taxon>core chlorophytes</taxon>
        <taxon>Chlorophyceae</taxon>
        <taxon>CS clade</taxon>
        <taxon>Chlamydomonadales</taxon>
        <taxon>Volvocaceae</taxon>
        <taxon>Volvox</taxon>
    </lineage>
</organism>
<keyword evidence="2" id="KW-1185">Reference proteome</keyword>
<accession>A0ABQ5S647</accession>
<dbReference type="EMBL" id="BSDZ01000023">
    <property type="protein sequence ID" value="GLI65367.1"/>
    <property type="molecule type" value="Genomic_DNA"/>
</dbReference>
<proteinExistence type="predicted"/>
<comment type="caution">
    <text evidence="1">The sequence shown here is derived from an EMBL/GenBank/DDBJ whole genome shotgun (WGS) entry which is preliminary data.</text>
</comment>
<protein>
    <submittedName>
        <fullName evidence="1">Uncharacterized protein</fullName>
    </submittedName>
</protein>
<sequence length="167" mass="18157">MSVSLQSMGLPCLLQGRMAMRNPRRPLMARAYLTSDVPSNVQEARNWIAAWKARQAPAAAQILSYTTAEEMSRVAQQVPPHVQEAREWIAAWRARQTPAAATPALDCTVVEAVEAVGIVEAVVPTMCNDDAPGPIAATDGTLTFSKAFLDGWTYEDLFKALAAKEKN</sequence>
<name>A0ABQ5S647_9CHLO</name>
<dbReference type="Proteomes" id="UP001165090">
    <property type="component" value="Unassembled WGS sequence"/>
</dbReference>
<reference evidence="1 2" key="1">
    <citation type="journal article" date="2023" name="IScience">
        <title>Expanded male sex-determining region conserved during the evolution of homothallism in the green alga Volvox.</title>
        <authorList>
            <person name="Yamamoto K."/>
            <person name="Matsuzaki R."/>
            <person name="Mahakham W."/>
            <person name="Heman W."/>
            <person name="Sekimoto H."/>
            <person name="Kawachi M."/>
            <person name="Minakuchi Y."/>
            <person name="Toyoda A."/>
            <person name="Nozaki H."/>
        </authorList>
    </citation>
    <scope>NUCLEOTIDE SEQUENCE [LARGE SCALE GENOMIC DNA]</scope>
    <source>
        <strain evidence="1 2">NIES-4468</strain>
    </source>
</reference>
<gene>
    <name evidence="1" type="ORF">VaNZ11_008917</name>
</gene>
<evidence type="ECO:0000313" key="2">
    <source>
        <dbReference type="Proteomes" id="UP001165090"/>
    </source>
</evidence>